<dbReference type="EMBL" id="JAIWQS010000003">
    <property type="protein sequence ID" value="KAJ8770468.1"/>
    <property type="molecule type" value="Genomic_DNA"/>
</dbReference>
<name>A0AAV8TWI1_9ROSI</name>
<reference evidence="2 3" key="1">
    <citation type="submission" date="2021-09" db="EMBL/GenBank/DDBJ databases">
        <title>Genomic insights and catalytic innovation underlie evolution of tropane alkaloids biosynthesis.</title>
        <authorList>
            <person name="Wang Y.-J."/>
            <person name="Tian T."/>
            <person name="Huang J.-P."/>
            <person name="Huang S.-X."/>
        </authorList>
    </citation>
    <scope>NUCLEOTIDE SEQUENCE [LARGE SCALE GENOMIC DNA]</scope>
    <source>
        <strain evidence="2">KIB-2018</strain>
        <tissue evidence="2">Leaf</tissue>
    </source>
</reference>
<evidence type="ECO:0000259" key="1">
    <source>
        <dbReference type="Pfam" id="PF14291"/>
    </source>
</evidence>
<dbReference type="Pfam" id="PF14291">
    <property type="entry name" value="DUF4371"/>
    <property type="match status" value="1"/>
</dbReference>
<protein>
    <recommendedName>
        <fullName evidence="1">DUF4371 domain-containing protein</fullName>
    </recommendedName>
</protein>
<accession>A0AAV8TWI1</accession>
<dbReference type="PANTHER" id="PTHR45749">
    <property type="match status" value="1"/>
</dbReference>
<dbReference type="InterPro" id="IPR025398">
    <property type="entry name" value="DUF4371"/>
</dbReference>
<dbReference type="Proteomes" id="UP001159364">
    <property type="component" value="Linkage Group LG03"/>
</dbReference>
<dbReference type="PANTHER" id="PTHR45749:SF36">
    <property type="entry name" value="ZINC FINGER MYM-TYPE PROTEIN 1-LIKE"/>
    <property type="match status" value="1"/>
</dbReference>
<proteinExistence type="predicted"/>
<comment type="caution">
    <text evidence="2">The sequence shown here is derived from an EMBL/GenBank/DDBJ whole genome shotgun (WGS) entry which is preliminary data.</text>
</comment>
<organism evidence="2 3">
    <name type="scientific">Erythroxylum novogranatense</name>
    <dbReference type="NCBI Taxonomy" id="1862640"/>
    <lineage>
        <taxon>Eukaryota</taxon>
        <taxon>Viridiplantae</taxon>
        <taxon>Streptophyta</taxon>
        <taxon>Embryophyta</taxon>
        <taxon>Tracheophyta</taxon>
        <taxon>Spermatophyta</taxon>
        <taxon>Magnoliopsida</taxon>
        <taxon>eudicotyledons</taxon>
        <taxon>Gunneridae</taxon>
        <taxon>Pentapetalae</taxon>
        <taxon>rosids</taxon>
        <taxon>fabids</taxon>
        <taxon>Malpighiales</taxon>
        <taxon>Erythroxylaceae</taxon>
        <taxon>Erythroxylum</taxon>
    </lineage>
</organism>
<keyword evidence="3" id="KW-1185">Reference proteome</keyword>
<dbReference type="AlphaFoldDB" id="A0AAV8TWI1"/>
<evidence type="ECO:0000313" key="2">
    <source>
        <dbReference type="EMBL" id="KAJ8770468.1"/>
    </source>
</evidence>
<evidence type="ECO:0000313" key="3">
    <source>
        <dbReference type="Proteomes" id="UP001159364"/>
    </source>
</evidence>
<sequence>MNQSQSIESAFSRQSEKSKIEYRCRLNASIGCLRYLLMQGLAFRGNDESENSTNQGNFLELLKFIASNNEEIRNVVLGNAPENLKLTSPDIQRDIINAAAFETTKAIILDMGDDLFSILMDECRDVSVKEQMGVVIRYVDSFGCVIERFLGLVHVHDTSATSLLKGIKSLFSNYGLSIVSLRERRMPRRSLKRERHNGSGSRNRGSNRRNIFIRKLFFGAEIQLFIRNDARRSLSLLLDLLQRKPKSCRKKRLGIILE</sequence>
<gene>
    <name evidence="2" type="ORF">K2173_017959</name>
</gene>
<feature type="domain" description="DUF4371" evidence="1">
    <location>
        <begin position="1"/>
        <end position="185"/>
    </location>
</feature>